<dbReference type="Gene3D" id="3.30.750.24">
    <property type="entry name" value="STAS domain"/>
    <property type="match status" value="1"/>
</dbReference>
<dbReference type="GO" id="GO:0016780">
    <property type="term" value="F:phosphotransferase activity, for other substituted phosphate groups"/>
    <property type="evidence" value="ECO:0007669"/>
    <property type="project" value="TreeGrafter"/>
</dbReference>
<dbReference type="KEGG" id="mpro:BJP34_24255"/>
<dbReference type="PANTHER" id="PTHR30576">
    <property type="entry name" value="COLANIC BIOSYNTHESIS UDP-GLUCOSE LIPID CARRIER TRANSFERASE"/>
    <property type="match status" value="1"/>
</dbReference>
<dbReference type="InterPro" id="IPR002645">
    <property type="entry name" value="STAS_dom"/>
</dbReference>
<evidence type="ECO:0000259" key="3">
    <source>
        <dbReference type="PROSITE" id="PS50801"/>
    </source>
</evidence>
<name>A0A1D8TWV5_9CYAN</name>
<dbReference type="Pfam" id="PF01740">
    <property type="entry name" value="STAS"/>
    <property type="match status" value="1"/>
</dbReference>
<dbReference type="AlphaFoldDB" id="A0A1D8TWV5"/>
<dbReference type="EMBL" id="CP017599">
    <property type="protein sequence ID" value="AOX02137.1"/>
    <property type="molecule type" value="Genomic_DNA"/>
</dbReference>
<keyword evidence="2" id="KW-1133">Transmembrane helix</keyword>
<gene>
    <name evidence="4" type="ORF">BJP34_24255</name>
</gene>
<reference evidence="5" key="1">
    <citation type="submission" date="2016-10" db="EMBL/GenBank/DDBJ databases">
        <title>Comparative genomics uncovers the prolific and rare metabolic potential of the cyanobacterial genus Moorea.</title>
        <authorList>
            <person name="Leao T."/>
            <person name="Castelao G."/>
            <person name="Korobeynikov A."/>
            <person name="Monroe E.A."/>
            <person name="Podell S."/>
            <person name="Glukhov E."/>
            <person name="Allen E."/>
            <person name="Gerwick W.H."/>
            <person name="Gerwick L."/>
        </authorList>
    </citation>
    <scope>NUCLEOTIDE SEQUENCE [LARGE SCALE GENOMIC DNA]</scope>
    <source>
        <strain evidence="5">PAL-8-15-08-1</strain>
    </source>
</reference>
<dbReference type="CDD" id="cd07043">
    <property type="entry name" value="STAS_anti-anti-sigma_factors"/>
    <property type="match status" value="1"/>
</dbReference>
<sequence length="332" mass="37556">MMQSRLKTSSQAGLINEAAVVQLPIRMSRLEAIKFQETCDQLLQKPYCPKLIIADLSQTDFIDSSGIGALVRNHKITQENGVSLILRGINPPVMAVLVMTGLDKKLILDPSYNPTTIAVNWSKAKLPTTHPSTRSWAKRCLDILGGIVGLGITAILFIPIAIAIKLDSPGPIFFSQIRCGWMGKGFRIWKFRSMYTDAEAQKDSVQNQSKDAKIFKNENDPRITRVGRFLRKTSLDELPQFWNVIKGEMSLVGTRPPVPKEVDIYEVPEWQRLNVKPGMTGEWQVHGRSQVRDFADIIKLDLRYQRNWSLMYDLKLIIKTFFILLSKNNGAV</sequence>
<feature type="transmembrane region" description="Helical" evidence="2">
    <location>
        <begin position="143"/>
        <end position="164"/>
    </location>
</feature>
<keyword evidence="2" id="KW-0472">Membrane</keyword>
<dbReference type="Proteomes" id="UP000177870">
    <property type="component" value="Chromosome"/>
</dbReference>
<evidence type="ECO:0000256" key="2">
    <source>
        <dbReference type="SAM" id="Phobius"/>
    </source>
</evidence>
<organism evidence="4 5">
    <name type="scientific">Moorena producens PAL-8-15-08-1</name>
    <dbReference type="NCBI Taxonomy" id="1458985"/>
    <lineage>
        <taxon>Bacteria</taxon>
        <taxon>Bacillati</taxon>
        <taxon>Cyanobacteriota</taxon>
        <taxon>Cyanophyceae</taxon>
        <taxon>Coleofasciculales</taxon>
        <taxon>Coleofasciculaceae</taxon>
        <taxon>Moorena</taxon>
    </lineage>
</organism>
<accession>A0A1D8TWV5</accession>
<evidence type="ECO:0000256" key="1">
    <source>
        <dbReference type="ARBA" id="ARBA00006464"/>
    </source>
</evidence>
<dbReference type="InterPro" id="IPR003362">
    <property type="entry name" value="Bact_transf"/>
</dbReference>
<evidence type="ECO:0000313" key="5">
    <source>
        <dbReference type="Proteomes" id="UP000177870"/>
    </source>
</evidence>
<dbReference type="InterPro" id="IPR036513">
    <property type="entry name" value="STAS_dom_sf"/>
</dbReference>
<dbReference type="Pfam" id="PF02397">
    <property type="entry name" value="Bac_transf"/>
    <property type="match status" value="1"/>
</dbReference>
<comment type="similarity">
    <text evidence="1">Belongs to the bacterial sugar transferase family.</text>
</comment>
<dbReference type="PROSITE" id="PS50801">
    <property type="entry name" value="STAS"/>
    <property type="match status" value="1"/>
</dbReference>
<feature type="domain" description="STAS" evidence="3">
    <location>
        <begin position="8"/>
        <end position="122"/>
    </location>
</feature>
<dbReference type="SUPFAM" id="SSF52091">
    <property type="entry name" value="SpoIIaa-like"/>
    <property type="match status" value="1"/>
</dbReference>
<proteinExistence type="inferred from homology"/>
<protein>
    <submittedName>
        <fullName evidence="4">Anti-anti-sigma factor</fullName>
    </submittedName>
</protein>
<dbReference type="PANTHER" id="PTHR30576:SF10">
    <property type="entry name" value="SLL5057 PROTEIN"/>
    <property type="match status" value="1"/>
</dbReference>
<keyword evidence="2" id="KW-0812">Transmembrane</keyword>
<dbReference type="STRING" id="1458985.BJP34_24255"/>
<evidence type="ECO:0000313" key="4">
    <source>
        <dbReference type="EMBL" id="AOX02137.1"/>
    </source>
</evidence>